<reference evidence="2 3" key="1">
    <citation type="journal article" date="2022" name="IScience">
        <title>An ultrasensitive nanofiber-based assay for enzymatic hydrolysis and deep-sea microbial degradation of cellulose.</title>
        <authorList>
            <person name="Tsudome M."/>
            <person name="Tachioka M."/>
            <person name="Miyazaki M."/>
            <person name="Uchimura K."/>
            <person name="Tsuda M."/>
            <person name="Takaki Y."/>
            <person name="Deguchi S."/>
        </authorList>
    </citation>
    <scope>NUCLEOTIDE SEQUENCE [LARGE SCALE GENOMIC DNA]</scope>
    <source>
        <strain evidence="2 3">GE09</strain>
    </source>
</reference>
<dbReference type="AlphaFoldDB" id="A0AAN1WFU2"/>
<organism evidence="2 3">
    <name type="scientific">Marinagarivorans cellulosilyticus</name>
    <dbReference type="NCBI Taxonomy" id="2721545"/>
    <lineage>
        <taxon>Bacteria</taxon>
        <taxon>Pseudomonadati</taxon>
        <taxon>Pseudomonadota</taxon>
        <taxon>Gammaproteobacteria</taxon>
        <taxon>Cellvibrionales</taxon>
        <taxon>Cellvibrionaceae</taxon>
        <taxon>Marinagarivorans</taxon>
    </lineage>
</organism>
<dbReference type="EMBL" id="AP023086">
    <property type="protein sequence ID" value="BCD96817.1"/>
    <property type="molecule type" value="Genomic_DNA"/>
</dbReference>
<dbReference type="RefSeq" id="WP_236986300.1">
    <property type="nucleotide sequence ID" value="NZ_AP023086.1"/>
</dbReference>
<evidence type="ECO:0000313" key="2">
    <source>
        <dbReference type="EMBL" id="BCD96817.1"/>
    </source>
</evidence>
<dbReference type="Gene3D" id="3.10.129.10">
    <property type="entry name" value="Hotdog Thioesterase"/>
    <property type="match status" value="1"/>
</dbReference>
<evidence type="ECO:0000259" key="1">
    <source>
        <dbReference type="Pfam" id="PF22818"/>
    </source>
</evidence>
<evidence type="ECO:0000313" key="3">
    <source>
        <dbReference type="Proteomes" id="UP001320119"/>
    </source>
</evidence>
<dbReference type="InterPro" id="IPR029069">
    <property type="entry name" value="HotDog_dom_sf"/>
</dbReference>
<gene>
    <name evidence="2" type="ORF">MARGE09_P1017</name>
</gene>
<dbReference type="GO" id="GO:0016829">
    <property type="term" value="F:lyase activity"/>
    <property type="evidence" value="ECO:0007669"/>
    <property type="project" value="UniProtKB-KW"/>
</dbReference>
<dbReference type="Proteomes" id="UP001320119">
    <property type="component" value="Chromosome"/>
</dbReference>
<sequence length="114" mass="12354">MEHSNTTNAPKCDHLEIQVPPSHPCFDGHFPSAPLVPGALLLKWLAQALFQQYGEPVSRIKQIKFYAPITPGMLLYIESTLAKNTVKLTVSSAGKVLLAAGQFTLSAPKTQEPA</sequence>
<name>A0AAN1WFU2_9GAMM</name>
<dbReference type="SUPFAM" id="SSF54637">
    <property type="entry name" value="Thioesterase/thiol ester dehydrase-isomerase"/>
    <property type="match status" value="1"/>
</dbReference>
<keyword evidence="3" id="KW-1185">Reference proteome</keyword>
<dbReference type="InterPro" id="IPR054545">
    <property type="entry name" value="ApeI-like"/>
</dbReference>
<dbReference type="KEGG" id="marq:MARGE09_P1017"/>
<dbReference type="Pfam" id="PF22818">
    <property type="entry name" value="ApeI-like"/>
    <property type="match status" value="1"/>
</dbReference>
<protein>
    <recommendedName>
        <fullName evidence="1">ApeI dehydratase-like domain-containing protein</fullName>
    </recommendedName>
</protein>
<proteinExistence type="predicted"/>
<feature type="domain" description="ApeI dehydratase-like" evidence="1">
    <location>
        <begin position="14"/>
        <end position="95"/>
    </location>
</feature>
<accession>A0AAN1WFU2</accession>